<evidence type="ECO:0000256" key="2">
    <source>
        <dbReference type="ARBA" id="ARBA00006656"/>
    </source>
</evidence>
<dbReference type="InterPro" id="IPR015615">
    <property type="entry name" value="TGF-beta-rel"/>
</dbReference>
<sequence>QELDSINIPKPGLHTKTANTVRSFTHQESKIDKRFPHHHKFRLSFNLSSIPEDEKLKAAELQINRDAIDLSRSSSSSNSPNSIVDLDRTRYQVFVYDILKVGIKGLREPSFRLIDTKHILLNNTDILSFDVQPAVERWLATPKANHGLLIEVRTSSELKPAPHHHVRLRRSLDKHDDLWLQKQPILYTYTDDERFTQHVRERRDVSSRSSHHQQHPHQKRTKRQNKRRSNKRIAHHEACQRKALYVDFSEVGWS</sequence>
<keyword evidence="4" id="KW-0964">Secreted</keyword>
<evidence type="ECO:0000313" key="13">
    <source>
        <dbReference type="EMBL" id="AFK24733.1"/>
    </source>
</evidence>
<dbReference type="GO" id="GO:0008083">
    <property type="term" value="F:growth factor activity"/>
    <property type="evidence" value="ECO:0007669"/>
    <property type="project" value="UniProtKB-KW"/>
</dbReference>
<feature type="compositionally biased region" description="Basic residues" evidence="11">
    <location>
        <begin position="209"/>
        <end position="234"/>
    </location>
</feature>
<feature type="region of interest" description="Disordered" evidence="11">
    <location>
        <begin position="200"/>
        <end position="236"/>
    </location>
</feature>
<keyword evidence="5" id="KW-0732">Signal</keyword>
<evidence type="ECO:0000256" key="11">
    <source>
        <dbReference type="SAM" id="MobiDB-lite"/>
    </source>
</evidence>
<organism evidence="13">
    <name type="scientific">Megaselia abdita</name>
    <name type="common">Humpbacked fly</name>
    <dbReference type="NCBI Taxonomy" id="88686"/>
    <lineage>
        <taxon>Eukaryota</taxon>
        <taxon>Metazoa</taxon>
        <taxon>Ecdysozoa</taxon>
        <taxon>Arthropoda</taxon>
        <taxon>Hexapoda</taxon>
        <taxon>Insecta</taxon>
        <taxon>Pterygota</taxon>
        <taxon>Neoptera</taxon>
        <taxon>Endopterygota</taxon>
        <taxon>Diptera</taxon>
        <taxon>Brachycera</taxon>
        <taxon>Muscomorpha</taxon>
        <taxon>Platypezoidea</taxon>
        <taxon>Phoridae</taxon>
        <taxon>Megaseliini</taxon>
        <taxon>Megaselia</taxon>
    </lineage>
</organism>
<dbReference type="Pfam" id="PF00688">
    <property type="entry name" value="TGFb_propeptide"/>
    <property type="match status" value="1"/>
</dbReference>
<feature type="non-terminal residue" evidence="13">
    <location>
        <position position="254"/>
    </location>
</feature>
<evidence type="ECO:0000256" key="10">
    <source>
        <dbReference type="ARBA" id="ARBA00074604"/>
    </source>
</evidence>
<keyword evidence="7" id="KW-0339">Growth factor</keyword>
<dbReference type="Gene3D" id="2.60.120.970">
    <property type="match status" value="1"/>
</dbReference>
<protein>
    <recommendedName>
        <fullName evidence="10">Protein decapentaplegic</fullName>
    </recommendedName>
</protein>
<reference evidence="13" key="1">
    <citation type="journal article" date="2012" name="Development">
        <title>BMP-dependent serosa and amnion specification in the scuttle fly Megaselia abdita.</title>
        <authorList>
            <person name="Rafiqi A.M."/>
            <person name="Park C.H."/>
            <person name="Kwan C.W."/>
            <person name="Lemke S."/>
            <person name="Schmidt-Ott U."/>
        </authorList>
    </citation>
    <scope>NUCLEOTIDE SEQUENCE</scope>
</reference>
<keyword evidence="9" id="KW-0325">Glycoprotein</keyword>
<dbReference type="AlphaFoldDB" id="J3S6Y6"/>
<keyword evidence="3" id="KW-0217">Developmental protein</keyword>
<evidence type="ECO:0000256" key="3">
    <source>
        <dbReference type="ARBA" id="ARBA00022473"/>
    </source>
</evidence>
<feature type="non-terminal residue" evidence="13">
    <location>
        <position position="1"/>
    </location>
</feature>
<keyword evidence="8" id="KW-1015">Disulfide bond</keyword>
<evidence type="ECO:0000256" key="4">
    <source>
        <dbReference type="ARBA" id="ARBA00022525"/>
    </source>
</evidence>
<dbReference type="InterPro" id="IPR001111">
    <property type="entry name" value="TGF-b_propeptide"/>
</dbReference>
<dbReference type="PANTHER" id="PTHR11848">
    <property type="entry name" value="TGF-BETA FAMILY"/>
    <property type="match status" value="1"/>
</dbReference>
<dbReference type="EMBL" id="JQ712977">
    <property type="protein sequence ID" value="AFK24733.1"/>
    <property type="molecule type" value="mRNA"/>
</dbReference>
<dbReference type="InterPro" id="IPR001839">
    <property type="entry name" value="TGF-b_C"/>
</dbReference>
<dbReference type="PANTHER" id="PTHR11848:SF263">
    <property type="entry name" value="PROTEIN DECAPENTAPLEGIC"/>
    <property type="match status" value="1"/>
</dbReference>
<dbReference type="PROSITE" id="PS51362">
    <property type="entry name" value="TGF_BETA_2"/>
    <property type="match status" value="1"/>
</dbReference>
<evidence type="ECO:0000256" key="5">
    <source>
        <dbReference type="ARBA" id="ARBA00022729"/>
    </source>
</evidence>
<comment type="similarity">
    <text evidence="2">Belongs to the TGF-beta family.</text>
</comment>
<dbReference type="GO" id="GO:0005615">
    <property type="term" value="C:extracellular space"/>
    <property type="evidence" value="ECO:0007669"/>
    <property type="project" value="TreeGrafter"/>
</dbReference>
<dbReference type="GO" id="GO:0030154">
    <property type="term" value="P:cell differentiation"/>
    <property type="evidence" value="ECO:0007669"/>
    <property type="project" value="UniProtKB-KW"/>
</dbReference>
<evidence type="ECO:0000256" key="1">
    <source>
        <dbReference type="ARBA" id="ARBA00004613"/>
    </source>
</evidence>
<evidence type="ECO:0000256" key="7">
    <source>
        <dbReference type="ARBA" id="ARBA00023030"/>
    </source>
</evidence>
<dbReference type="GO" id="GO:0005125">
    <property type="term" value="F:cytokine activity"/>
    <property type="evidence" value="ECO:0007669"/>
    <property type="project" value="TreeGrafter"/>
</dbReference>
<evidence type="ECO:0000256" key="6">
    <source>
        <dbReference type="ARBA" id="ARBA00022782"/>
    </source>
</evidence>
<comment type="subcellular location">
    <subcellularLocation>
        <location evidence="1">Secreted</location>
    </subcellularLocation>
</comment>
<name>J3S6Y6_MEGAB</name>
<feature type="domain" description="TGF-beta family profile" evidence="12">
    <location>
        <begin position="220"/>
        <end position="254"/>
    </location>
</feature>
<evidence type="ECO:0000256" key="9">
    <source>
        <dbReference type="ARBA" id="ARBA00023180"/>
    </source>
</evidence>
<proteinExistence type="evidence at transcript level"/>
<evidence type="ECO:0000256" key="8">
    <source>
        <dbReference type="ARBA" id="ARBA00023157"/>
    </source>
</evidence>
<dbReference type="FunFam" id="2.60.120.970:FF:000018">
    <property type="entry name" value="Decapentaplegic, isoform A"/>
    <property type="match status" value="1"/>
</dbReference>
<accession>J3S6Y6</accession>
<evidence type="ECO:0000259" key="12">
    <source>
        <dbReference type="PROSITE" id="PS51362"/>
    </source>
</evidence>
<keyword evidence="6" id="KW-0221">Differentiation</keyword>